<dbReference type="Pfam" id="PF13416">
    <property type="entry name" value="SBP_bac_8"/>
    <property type="match status" value="1"/>
</dbReference>
<reference evidence="1 2" key="1">
    <citation type="submission" date="2016-10" db="EMBL/GenBank/DDBJ databases">
        <authorList>
            <person name="de Groot N.N."/>
        </authorList>
    </citation>
    <scope>NUCLEOTIDE SEQUENCE [LARGE SCALE GENOMIC DNA]</scope>
    <source>
        <strain evidence="1 2">DSM 22024</strain>
    </source>
</reference>
<dbReference type="PANTHER" id="PTHR43649:SF30">
    <property type="entry name" value="ABC TRANSPORTER SUBSTRATE-BINDING PROTEIN"/>
    <property type="match status" value="1"/>
</dbReference>
<dbReference type="AlphaFoldDB" id="A0A1H1ME68"/>
<dbReference type="EMBL" id="LT629732">
    <property type="protein sequence ID" value="SDR85048.1"/>
    <property type="molecule type" value="Genomic_DNA"/>
</dbReference>
<gene>
    <name evidence="1" type="ORF">SAMN04489717_0787</name>
</gene>
<dbReference type="SUPFAM" id="SSF53850">
    <property type="entry name" value="Periplasmic binding protein-like II"/>
    <property type="match status" value="1"/>
</dbReference>
<dbReference type="STRING" id="117157.SAMN04489717_0787"/>
<dbReference type="OrthoDB" id="2509690at2"/>
<dbReference type="InterPro" id="IPR050490">
    <property type="entry name" value="Bact_solute-bd_prot1"/>
</dbReference>
<proteinExistence type="predicted"/>
<dbReference type="CDD" id="cd14748">
    <property type="entry name" value="PBP2_UgpB"/>
    <property type="match status" value="1"/>
</dbReference>
<dbReference type="Gene3D" id="3.40.190.10">
    <property type="entry name" value="Periplasmic binding protein-like II"/>
    <property type="match status" value="2"/>
</dbReference>
<dbReference type="PANTHER" id="PTHR43649">
    <property type="entry name" value="ARABINOSE-BINDING PROTEIN-RELATED"/>
    <property type="match status" value="1"/>
</dbReference>
<protein>
    <submittedName>
        <fullName evidence="1">Carbohydrate ABC transporter substrate-binding protein, CUT1 family</fullName>
    </submittedName>
</protein>
<dbReference type="InterPro" id="IPR006059">
    <property type="entry name" value="SBP"/>
</dbReference>
<name>A0A1H1ME68_9ACTN</name>
<dbReference type="InterPro" id="IPR006311">
    <property type="entry name" value="TAT_signal"/>
</dbReference>
<organism evidence="1 2">
    <name type="scientific">Actinopolymorpha singaporensis</name>
    <dbReference type="NCBI Taxonomy" id="117157"/>
    <lineage>
        <taxon>Bacteria</taxon>
        <taxon>Bacillati</taxon>
        <taxon>Actinomycetota</taxon>
        <taxon>Actinomycetes</taxon>
        <taxon>Propionibacteriales</taxon>
        <taxon>Actinopolymorphaceae</taxon>
        <taxon>Actinopolymorpha</taxon>
    </lineage>
</organism>
<dbReference type="Proteomes" id="UP000198983">
    <property type="component" value="Chromosome I"/>
</dbReference>
<evidence type="ECO:0000313" key="2">
    <source>
        <dbReference type="Proteomes" id="UP000198983"/>
    </source>
</evidence>
<accession>A0A1H1ME68</accession>
<dbReference type="RefSeq" id="WP_157728197.1">
    <property type="nucleotide sequence ID" value="NZ_LT629732.1"/>
</dbReference>
<dbReference type="PROSITE" id="PS51318">
    <property type="entry name" value="TAT"/>
    <property type="match status" value="1"/>
</dbReference>
<sequence>MTGNDMPRWSRRGFLAALGGVGVGALAGCGGGEYTQVTGATPRESRRRTHIVAWHSFGGILQEALQKLIDEFNQSQRDVFVEAQFQGSYEQTMQKVAAAIIARQIPDLAVFSEITWRKMHLADALEPLNSYFDDRLGPHTYIDQFIQEGTVQGRTWWIPFARSTPLFYYKQIFARAGLPARAPRSWEEFREWAPAMMKVKGREGAPRAFAMGGTYASWYFQNNVWAWGGNFSRGLDISIGDEPALAAGRWMVDFIRTDRAAYLSQTPDIDFGQGVTACTVLSTGSLKNTSELAKAGGFEIGTGFLPEHEGRFGCPTGGSGFGILRNAPAERKQAAFAFLRFLAQPAKSAQWTMASGYMPVVKAAQSDPKLVALTRQDDKFSTALRQLPKTKPQDLVRPLVSNAGYMMDVGLQKLYSPTVSVGAVFGRLQKQLQSRADLIEESYTRHYK</sequence>
<keyword evidence="2" id="KW-1185">Reference proteome</keyword>
<evidence type="ECO:0000313" key="1">
    <source>
        <dbReference type="EMBL" id="SDR85048.1"/>
    </source>
</evidence>